<keyword evidence="3" id="KW-1185">Reference proteome</keyword>
<feature type="transmembrane region" description="Helical" evidence="1">
    <location>
        <begin position="91"/>
        <end position="112"/>
    </location>
</feature>
<protein>
    <submittedName>
        <fullName evidence="2">Uncharacterized protein</fullName>
    </submittedName>
</protein>
<evidence type="ECO:0000313" key="2">
    <source>
        <dbReference type="EMBL" id="KAG7165979.1"/>
    </source>
</evidence>
<evidence type="ECO:0000313" key="3">
    <source>
        <dbReference type="Proteomes" id="UP000747542"/>
    </source>
</evidence>
<gene>
    <name evidence="2" type="ORF">Hamer_G011902</name>
</gene>
<keyword evidence="1" id="KW-0812">Transmembrane</keyword>
<keyword evidence="1" id="KW-0472">Membrane</keyword>
<dbReference type="EMBL" id="JAHLQT010023139">
    <property type="protein sequence ID" value="KAG7165979.1"/>
    <property type="molecule type" value="Genomic_DNA"/>
</dbReference>
<comment type="caution">
    <text evidence="2">The sequence shown here is derived from an EMBL/GenBank/DDBJ whole genome shotgun (WGS) entry which is preliminary data.</text>
</comment>
<dbReference type="Proteomes" id="UP000747542">
    <property type="component" value="Unassembled WGS sequence"/>
</dbReference>
<dbReference type="AlphaFoldDB" id="A0A8J5MWY3"/>
<evidence type="ECO:0000256" key="1">
    <source>
        <dbReference type="SAM" id="Phobius"/>
    </source>
</evidence>
<reference evidence="2" key="1">
    <citation type="journal article" date="2021" name="Sci. Adv.">
        <title>The American lobster genome reveals insights on longevity, neural, and immune adaptations.</title>
        <authorList>
            <person name="Polinski J.M."/>
            <person name="Zimin A.V."/>
            <person name="Clark K.F."/>
            <person name="Kohn A.B."/>
            <person name="Sadowski N."/>
            <person name="Timp W."/>
            <person name="Ptitsyn A."/>
            <person name="Khanna P."/>
            <person name="Romanova D.Y."/>
            <person name="Williams P."/>
            <person name="Greenwood S.J."/>
            <person name="Moroz L.L."/>
            <person name="Walt D.R."/>
            <person name="Bodnar A.G."/>
        </authorList>
    </citation>
    <scope>NUCLEOTIDE SEQUENCE</scope>
    <source>
        <strain evidence="2">GMGI-L3</strain>
    </source>
</reference>
<accession>A0A8J5MWY3</accession>
<name>A0A8J5MWY3_HOMAM</name>
<proteinExistence type="predicted"/>
<sequence length="123" mass="13046">MSVVVVKASPWPVGSRSVTVCQEEVDPLRKLAWLLLLLMTTLSQVTGKAQVTGEAQVTDKAQVNKGQAALKKTEDKTQLVSDINGDLESRVTIGVLAHFMAGAVLLGGLALYGGGRHPHNDLT</sequence>
<organism evidence="2 3">
    <name type="scientific">Homarus americanus</name>
    <name type="common">American lobster</name>
    <dbReference type="NCBI Taxonomy" id="6706"/>
    <lineage>
        <taxon>Eukaryota</taxon>
        <taxon>Metazoa</taxon>
        <taxon>Ecdysozoa</taxon>
        <taxon>Arthropoda</taxon>
        <taxon>Crustacea</taxon>
        <taxon>Multicrustacea</taxon>
        <taxon>Malacostraca</taxon>
        <taxon>Eumalacostraca</taxon>
        <taxon>Eucarida</taxon>
        <taxon>Decapoda</taxon>
        <taxon>Pleocyemata</taxon>
        <taxon>Astacidea</taxon>
        <taxon>Nephropoidea</taxon>
        <taxon>Nephropidae</taxon>
        <taxon>Homarus</taxon>
    </lineage>
</organism>
<keyword evidence="1" id="KW-1133">Transmembrane helix</keyword>